<protein>
    <submittedName>
        <fullName evidence="2">Uncharacterized protein</fullName>
    </submittedName>
</protein>
<dbReference type="EMBL" id="BT038959">
    <property type="protein sequence ID" value="ACF83964.1"/>
    <property type="molecule type" value="mRNA"/>
</dbReference>
<accession>B4FPC1</accession>
<name>B4FPC1_MAIZE</name>
<proteinExistence type="evidence at transcript level"/>
<evidence type="ECO:0000256" key="1">
    <source>
        <dbReference type="SAM" id="MobiDB-lite"/>
    </source>
</evidence>
<dbReference type="AlphaFoldDB" id="B4FPC1"/>
<sequence length="82" mass="9003">MGIQLRFRLSPSAVVSPPRATCVPLPFLRFDGQATCWPRMALRPAKHPSSLSPGGPAPRRLYRARSARSPPIGNRCTLPQLL</sequence>
<reference evidence="2" key="1">
    <citation type="journal article" date="2009" name="PLoS Genet.">
        <title>Sequencing, mapping, and analysis of 27,455 maize full-length cDNAs.</title>
        <authorList>
            <person name="Soderlund C."/>
            <person name="Descour A."/>
            <person name="Kudrna D."/>
            <person name="Bomhoff M."/>
            <person name="Boyd L."/>
            <person name="Currie J."/>
            <person name="Angelova A."/>
            <person name="Collura K."/>
            <person name="Wissotski M."/>
            <person name="Ashley E."/>
            <person name="Morrow D."/>
            <person name="Fernandes J."/>
            <person name="Walbot V."/>
            <person name="Yu Y."/>
        </authorList>
    </citation>
    <scope>NUCLEOTIDE SEQUENCE</scope>
    <source>
        <strain evidence="2">B73</strain>
    </source>
</reference>
<organism evidence="2">
    <name type="scientific">Zea mays</name>
    <name type="common">Maize</name>
    <dbReference type="NCBI Taxonomy" id="4577"/>
    <lineage>
        <taxon>Eukaryota</taxon>
        <taxon>Viridiplantae</taxon>
        <taxon>Streptophyta</taxon>
        <taxon>Embryophyta</taxon>
        <taxon>Tracheophyta</taxon>
        <taxon>Spermatophyta</taxon>
        <taxon>Magnoliopsida</taxon>
        <taxon>Liliopsida</taxon>
        <taxon>Poales</taxon>
        <taxon>Poaceae</taxon>
        <taxon>PACMAD clade</taxon>
        <taxon>Panicoideae</taxon>
        <taxon>Andropogonodae</taxon>
        <taxon>Andropogoneae</taxon>
        <taxon>Tripsacinae</taxon>
        <taxon>Zea</taxon>
    </lineage>
</organism>
<evidence type="ECO:0000313" key="2">
    <source>
        <dbReference type="EMBL" id="ACF83964.1"/>
    </source>
</evidence>
<feature type="region of interest" description="Disordered" evidence="1">
    <location>
        <begin position="45"/>
        <end position="82"/>
    </location>
</feature>